<dbReference type="CDD" id="cd22393">
    <property type="entry name" value="KH-I_KRR1_rpt1"/>
    <property type="match status" value="1"/>
</dbReference>
<dbReference type="CDD" id="cd22394">
    <property type="entry name" value="KH-I_KRR1_rpt2"/>
    <property type="match status" value="1"/>
</dbReference>
<feature type="region of interest" description="Disordered" evidence="9">
    <location>
        <begin position="435"/>
        <end position="471"/>
    </location>
</feature>
<accession>A0AAD4XVD5</accession>
<feature type="domain" description="KRR1 small subunit processome component first KH" evidence="11">
    <location>
        <begin position="57"/>
        <end position="137"/>
    </location>
</feature>
<feature type="compositionally biased region" description="Acidic residues" evidence="9">
    <location>
        <begin position="447"/>
        <end position="471"/>
    </location>
</feature>
<dbReference type="Pfam" id="PF12936">
    <property type="entry name" value="Kri1_C"/>
    <property type="match status" value="1"/>
</dbReference>
<evidence type="ECO:0000256" key="1">
    <source>
        <dbReference type="ARBA" id="ARBA00004604"/>
    </source>
</evidence>
<dbReference type="SUPFAM" id="SSF54791">
    <property type="entry name" value="Eukaryotic type KH-domain (KH-domain type I)"/>
    <property type="match status" value="1"/>
</dbReference>
<evidence type="ECO:0000256" key="3">
    <source>
        <dbReference type="ARBA" id="ARBA00022517"/>
    </source>
</evidence>
<feature type="region of interest" description="Disordered" evidence="9">
    <location>
        <begin position="291"/>
        <end position="381"/>
    </location>
</feature>
<feature type="compositionally biased region" description="Acidic residues" evidence="9">
    <location>
        <begin position="500"/>
        <end position="510"/>
    </location>
</feature>
<feature type="region of interest" description="Disordered" evidence="9">
    <location>
        <begin position="492"/>
        <end position="604"/>
    </location>
</feature>
<dbReference type="InterPro" id="IPR048549">
    <property type="entry name" value="KRR1-like_KH2_euk"/>
</dbReference>
<dbReference type="InterPro" id="IPR024626">
    <property type="entry name" value="Kri1-like_C"/>
</dbReference>
<reference evidence="13" key="1">
    <citation type="submission" date="2022-04" db="EMBL/GenBank/DDBJ databases">
        <title>A functionally conserved STORR gene fusion in Papaver species that diverged 16.8 million years ago.</title>
        <authorList>
            <person name="Catania T."/>
        </authorList>
    </citation>
    <scope>NUCLEOTIDE SEQUENCE</scope>
    <source>
        <strain evidence="13">S-188037</strain>
    </source>
</reference>
<evidence type="ECO:0000313" key="14">
    <source>
        <dbReference type="Proteomes" id="UP001202328"/>
    </source>
</evidence>
<proteinExistence type="inferred from homology"/>
<keyword evidence="4" id="KW-0698">rRNA processing</keyword>
<feature type="compositionally biased region" description="Basic and acidic residues" evidence="9">
    <location>
        <begin position="520"/>
        <end position="531"/>
    </location>
</feature>
<feature type="region of interest" description="Disordered" evidence="9">
    <location>
        <begin position="687"/>
        <end position="708"/>
    </location>
</feature>
<dbReference type="GO" id="GO:0006364">
    <property type="term" value="P:rRNA processing"/>
    <property type="evidence" value="ECO:0007669"/>
    <property type="project" value="UniProtKB-KW"/>
</dbReference>
<keyword evidence="6" id="KW-0539">Nucleus</keyword>
<feature type="compositionally biased region" description="Basic and acidic residues" evidence="9">
    <location>
        <begin position="435"/>
        <end position="446"/>
    </location>
</feature>
<dbReference type="Proteomes" id="UP001202328">
    <property type="component" value="Unassembled WGS sequence"/>
</dbReference>
<dbReference type="FunFam" id="3.30.1370.10:FF:000137">
    <property type="entry name" value="KRR1 small subunit processome component"/>
    <property type="match status" value="1"/>
</dbReference>
<keyword evidence="3" id="KW-0690">Ribosome biogenesis</keyword>
<evidence type="ECO:0000313" key="13">
    <source>
        <dbReference type="EMBL" id="KAI3949281.1"/>
    </source>
</evidence>
<feature type="region of interest" description="Disordered" evidence="9">
    <location>
        <begin position="825"/>
        <end position="879"/>
    </location>
</feature>
<dbReference type="InterPro" id="IPR048548">
    <property type="entry name" value="KRR1-like_KH2"/>
</dbReference>
<comment type="caution">
    <text evidence="13">The sequence shown here is derived from an EMBL/GenBank/DDBJ whole genome shotgun (WGS) entry which is preliminary data.</text>
</comment>
<dbReference type="Pfam" id="PF17903">
    <property type="entry name" value="KH_KRR1_1st"/>
    <property type="match status" value="1"/>
</dbReference>
<feature type="compositionally biased region" description="Acidic residues" evidence="9">
    <location>
        <begin position="831"/>
        <end position="869"/>
    </location>
</feature>
<dbReference type="EMBL" id="JAJJMB010003142">
    <property type="protein sequence ID" value="KAI3949281.1"/>
    <property type="molecule type" value="Genomic_DNA"/>
</dbReference>
<comment type="similarity">
    <text evidence="2">Belongs to the KRR1 family.</text>
</comment>
<dbReference type="InterPro" id="IPR018034">
    <property type="entry name" value="Kri1"/>
</dbReference>
<dbReference type="InterPro" id="IPR041174">
    <property type="entry name" value="KRR1-like_KH1"/>
</dbReference>
<dbReference type="Gene3D" id="3.30.1370.10">
    <property type="entry name" value="K Homology domain, type 1"/>
    <property type="match status" value="2"/>
</dbReference>
<feature type="compositionally biased region" description="Acidic residues" evidence="9">
    <location>
        <begin position="532"/>
        <end position="541"/>
    </location>
</feature>
<feature type="compositionally biased region" description="Basic and acidic residues" evidence="9">
    <location>
        <begin position="353"/>
        <end position="362"/>
    </location>
</feature>
<evidence type="ECO:0000259" key="11">
    <source>
        <dbReference type="Pfam" id="PF17903"/>
    </source>
</evidence>
<evidence type="ECO:0000256" key="8">
    <source>
        <dbReference type="ARBA" id="ARBA00032993"/>
    </source>
</evidence>
<dbReference type="GO" id="GO:0003723">
    <property type="term" value="F:RNA binding"/>
    <property type="evidence" value="ECO:0007669"/>
    <property type="project" value="UniProtKB-KW"/>
</dbReference>
<evidence type="ECO:0000259" key="12">
    <source>
        <dbReference type="Pfam" id="PF21800"/>
    </source>
</evidence>
<dbReference type="InterPro" id="IPR024166">
    <property type="entry name" value="rRNA_assembly_KRR1"/>
</dbReference>
<organism evidence="13 14">
    <name type="scientific">Papaver atlanticum</name>
    <dbReference type="NCBI Taxonomy" id="357466"/>
    <lineage>
        <taxon>Eukaryota</taxon>
        <taxon>Viridiplantae</taxon>
        <taxon>Streptophyta</taxon>
        <taxon>Embryophyta</taxon>
        <taxon>Tracheophyta</taxon>
        <taxon>Spermatophyta</taxon>
        <taxon>Magnoliopsida</taxon>
        <taxon>Ranunculales</taxon>
        <taxon>Papaveraceae</taxon>
        <taxon>Papaveroideae</taxon>
        <taxon>Papaver</taxon>
    </lineage>
</organism>
<keyword evidence="5" id="KW-0694">RNA-binding</keyword>
<dbReference type="Pfam" id="PF05178">
    <property type="entry name" value="Kri1"/>
    <property type="match status" value="1"/>
</dbReference>
<dbReference type="PANTHER" id="PTHR12581">
    <property type="entry name" value="HIV-1 REV BINDING PROTEIN 2, 3"/>
    <property type="match status" value="1"/>
</dbReference>
<evidence type="ECO:0000256" key="5">
    <source>
        <dbReference type="ARBA" id="ARBA00022884"/>
    </source>
</evidence>
<dbReference type="Pfam" id="PF21800">
    <property type="entry name" value="KH_KRR1_2nd"/>
    <property type="match status" value="1"/>
</dbReference>
<gene>
    <name evidence="13" type="ORF">MKW98_023218</name>
</gene>
<evidence type="ECO:0000256" key="2">
    <source>
        <dbReference type="ARBA" id="ARBA00009344"/>
    </source>
</evidence>
<feature type="region of interest" description="Disordered" evidence="9">
    <location>
        <begin position="1"/>
        <end position="28"/>
    </location>
</feature>
<keyword evidence="14" id="KW-1185">Reference proteome</keyword>
<dbReference type="PANTHER" id="PTHR12581:SF0">
    <property type="entry name" value="KRR1 SMALL SUBUNIT PROCESSOME COMPONENT HOMOLOG"/>
    <property type="match status" value="1"/>
</dbReference>
<evidence type="ECO:0000259" key="10">
    <source>
        <dbReference type="Pfam" id="PF12936"/>
    </source>
</evidence>
<name>A0AAD4XVD5_9MAGN</name>
<evidence type="ECO:0000256" key="6">
    <source>
        <dbReference type="ARBA" id="ARBA00023242"/>
    </source>
</evidence>
<evidence type="ECO:0000256" key="7">
    <source>
        <dbReference type="ARBA" id="ARBA00023274"/>
    </source>
</evidence>
<feature type="domain" description="KRR1 small subunit processome component second KH" evidence="12">
    <location>
        <begin position="139"/>
        <end position="230"/>
    </location>
</feature>
<dbReference type="AlphaFoldDB" id="A0AAD4XVD5"/>
<feature type="region of interest" description="Disordered" evidence="9">
    <location>
        <begin position="760"/>
        <end position="810"/>
    </location>
</feature>
<feature type="compositionally biased region" description="Basic and acidic residues" evidence="9">
    <location>
        <begin position="291"/>
        <end position="339"/>
    </location>
</feature>
<dbReference type="InterPro" id="IPR048550">
    <property type="entry name" value="KRR1-like_KH1_euk"/>
</dbReference>
<feature type="compositionally biased region" description="Basic and acidic residues" evidence="9">
    <location>
        <begin position="689"/>
        <end position="708"/>
    </location>
</feature>
<feature type="compositionally biased region" description="Basic residues" evidence="9">
    <location>
        <begin position="250"/>
        <end position="260"/>
    </location>
</feature>
<feature type="compositionally biased region" description="Acidic residues" evidence="9">
    <location>
        <begin position="771"/>
        <end position="788"/>
    </location>
</feature>
<comment type="subcellular location">
    <subcellularLocation>
        <location evidence="1">Nucleus</location>
        <location evidence="1">Nucleolus</location>
    </subcellularLocation>
</comment>
<dbReference type="GO" id="GO:0032040">
    <property type="term" value="C:small-subunit processome"/>
    <property type="evidence" value="ECO:0007669"/>
    <property type="project" value="TreeGrafter"/>
</dbReference>
<evidence type="ECO:0000256" key="4">
    <source>
        <dbReference type="ARBA" id="ARBA00022552"/>
    </source>
</evidence>
<feature type="region of interest" description="Disordered" evidence="9">
    <location>
        <begin position="250"/>
        <end position="278"/>
    </location>
</feature>
<sequence>MEEESNTVADHGMEGEVRTKYKGKHDKPKPWDHDGIDHWKIDKFEPTWNEGGMLEVSSFSTLFPVYREKYLQDAWPSVKGALKQFDISCDLNLVEGSMTVSTTRKTRDPYIIVKARDLIKLLSRSVPAPQAIKILDDEMQCDIIKIGGLVRNKERFVKRRQHLLGPNSSTLKAIEILTGCYVLIQGNTVSAMGSFKGLKQVRRIVEDCIQNKLHPIYHIRTLMMRRELEKVPELKHESWDRFLPKFKKKNVKQKKAKSKEKKPYTPYPPPQEPSKIDKELESGEYFLSENKKSQKKWQDKLEKQAEKSAESKKKREEAFIPPKETTKQESTRDQDKDDLAATTMNLKRKSKELKKQKARENIDPESYIVAPEKRSTTTTSPPTFISILSLSQRHIQQGFFVRKMAALKLFESDDDTDAISKLDIDQKYKARHEYNEKRKDLHRLEELENNEIIDSESESSESEAEEFDDDDEIKKLMDVLVKVKNQDPIIKQKDAKLFDSEDEESEEEDDKKEKKSKPKYLKDVIAEKLLEDGGEDEDDDDSRVRPGGKSYNQEQEERRKKFLDVAEREFEDDDDEDLLKVKKRGEEEEDGENEEIKKKCDDYFGNDEGLDENEKFLKNFIVKKMWVDKDKGKRPQIDDLEVLSEDDEEVWDQLDFERSFNFRYEEGTGDRILGHSRVIDGAVRKKVNRREEQRKRREDRMAEANKRNREELKHLKNLKKKEIMEKLDKIRAIGGLTEGEACALDLDDLEDDFDPEEYDKKMKKTFNDDYYNAEDADFGNEEDDEDGDIEKPDFDKEDELLGLPKDWDVCGTGDGFAAVRERVLKSKAGTEDVEDEEHDDDEDDEGEEHGDDDDDAGDNESDLEEEEKPEEGKRKRKRKLSLREKVALFKEFDEYHKLDYEGTIGDLKTRFKYAPVPPLRFGLSAKEIINMDDKELNQYVPLKKIAPYTEVEWKVPKKLRNQLKIKNKLMEQEVLSKHGKRPKNHGFKGSRTVEPVAEEEKIVQVEKRGDELKFLFDCPMQQNQVYAEILAVVAEA</sequence>
<evidence type="ECO:0000256" key="9">
    <source>
        <dbReference type="SAM" id="MobiDB-lite"/>
    </source>
</evidence>
<dbReference type="FunFam" id="3.30.1370.10:FF:000014">
    <property type="entry name" value="KRR1 small subunit processome component"/>
    <property type="match status" value="1"/>
</dbReference>
<dbReference type="InterPro" id="IPR036612">
    <property type="entry name" value="KH_dom_type_1_sf"/>
</dbReference>
<protein>
    <recommendedName>
        <fullName evidence="8">KRR-R motif-containing protein 1</fullName>
    </recommendedName>
</protein>
<feature type="domain" description="Kri1-like C-terminal" evidence="10">
    <location>
        <begin position="892"/>
        <end position="973"/>
    </location>
</feature>
<keyword evidence="7" id="KW-0687">Ribonucleoprotein</keyword>
<feature type="compositionally biased region" description="Basic and acidic residues" evidence="9">
    <location>
        <begin position="555"/>
        <end position="568"/>
    </location>
</feature>